<name>A0A242K3R4_9ENTE</name>
<protein>
    <recommendedName>
        <fullName evidence="4">Phage protein</fullName>
    </recommendedName>
</protein>
<dbReference type="EMBL" id="CP147247">
    <property type="protein sequence ID" value="WYJ90169.1"/>
    <property type="molecule type" value="Genomic_DNA"/>
</dbReference>
<gene>
    <name evidence="2" type="ORF">A5888_001897</name>
    <name evidence="1" type="ORF">A5888_002918</name>
</gene>
<proteinExistence type="predicted"/>
<dbReference type="EMBL" id="NGMM01000005">
    <property type="protein sequence ID" value="OTP13440.1"/>
    <property type="molecule type" value="Genomic_DNA"/>
</dbReference>
<evidence type="ECO:0000313" key="3">
    <source>
        <dbReference type="Proteomes" id="UP000195141"/>
    </source>
</evidence>
<organism evidence="1">
    <name type="scientific">Candidatus Enterococcus clewellii</name>
    <dbReference type="NCBI Taxonomy" id="1834193"/>
    <lineage>
        <taxon>Bacteria</taxon>
        <taxon>Bacillati</taxon>
        <taxon>Bacillota</taxon>
        <taxon>Bacilli</taxon>
        <taxon>Lactobacillales</taxon>
        <taxon>Enterococcaceae</taxon>
        <taxon>Enterococcus</taxon>
    </lineage>
</organism>
<dbReference type="RefSeq" id="WP_086349937.1">
    <property type="nucleotide sequence ID" value="NZ_CP147247.1"/>
</dbReference>
<evidence type="ECO:0008006" key="4">
    <source>
        <dbReference type="Google" id="ProtNLM"/>
    </source>
</evidence>
<evidence type="ECO:0000313" key="2">
    <source>
        <dbReference type="EMBL" id="WYJ90169.1"/>
    </source>
</evidence>
<keyword evidence="3" id="KW-1185">Reference proteome</keyword>
<dbReference type="Pfam" id="PF12363">
    <property type="entry name" value="Phage_TAC_12"/>
    <property type="match status" value="1"/>
</dbReference>
<dbReference type="OrthoDB" id="2218843at2"/>
<sequence length="156" mass="17815">MTFSINIKSKPLEIKFNYSLFFRANKKLGTKDEKGNSMNNGAGILFSKMLEQDDEAVIDIIKLAAKDKYSENDIFEAIENYSDEHGVGDEAAGYDMLFEEMKQEMLVSGFFKKKILKYIEQMEKAAEVLSKKEDAESKTQAEAVKELIEKMKKELS</sequence>
<reference evidence="2" key="3">
    <citation type="submission" date="2024-03" db="EMBL/GenBank/DDBJ databases">
        <title>The Genome Sequence of Enterococcus sp. DIV0242b.</title>
        <authorList>
            <consortium name="The Broad Institute Genomics Platform"/>
            <consortium name="The Broad Institute Microbial Omics Core"/>
            <consortium name="The Broad Institute Genomic Center for Infectious Diseases"/>
            <person name="Earl A."/>
            <person name="Manson A."/>
            <person name="Gilmore M."/>
            <person name="Schwartman J."/>
            <person name="Shea T."/>
            <person name="Abouelleil A."/>
            <person name="Cao P."/>
            <person name="Chapman S."/>
            <person name="Cusick C."/>
            <person name="Young S."/>
            <person name="Neafsey D."/>
            <person name="Nusbaum C."/>
            <person name="Birren B."/>
        </authorList>
    </citation>
    <scope>NUCLEOTIDE SEQUENCE</scope>
    <source>
        <strain evidence="2">9E7_DIV0242</strain>
    </source>
</reference>
<dbReference type="Proteomes" id="UP000195141">
    <property type="component" value="Chromosome"/>
</dbReference>
<dbReference type="InterPro" id="IPR024410">
    <property type="entry name" value="Phage_TAC_12"/>
</dbReference>
<reference evidence="1" key="1">
    <citation type="submission" date="2017-05" db="EMBL/GenBank/DDBJ databases">
        <title>The Genome Sequence of Enterococcus sp. 9E7_DIV0242.</title>
        <authorList>
            <consortium name="The Broad Institute Genomics Platform"/>
            <consortium name="The Broad Institute Genomic Center for Infectious Diseases"/>
            <person name="Earl A."/>
            <person name="Manson A."/>
            <person name="Schwartman J."/>
            <person name="Gilmore M."/>
            <person name="Abouelleil A."/>
            <person name="Cao P."/>
            <person name="Chapman S."/>
            <person name="Cusick C."/>
            <person name="Shea T."/>
            <person name="Young S."/>
            <person name="Neafsey D."/>
            <person name="Nusbaum C."/>
            <person name="Birren B."/>
        </authorList>
    </citation>
    <scope>NUCLEOTIDE SEQUENCE [LARGE SCALE GENOMIC DNA]</scope>
    <source>
        <strain evidence="1">9E7_DIV0242</strain>
    </source>
</reference>
<reference evidence="2" key="2">
    <citation type="submission" date="2017-05" db="EMBL/GenBank/DDBJ databases">
        <authorList>
            <consortium name="The Broad Institute Genomics Platform"/>
            <consortium name="The Broad Institute Genomic Center for Infectious Diseases"/>
            <person name="Earl A."/>
            <person name="Manson A."/>
            <person name="Schwartman J."/>
            <person name="Gilmore M."/>
            <person name="Abouelleil A."/>
            <person name="Cao P."/>
            <person name="Chapman S."/>
            <person name="Cusick C."/>
            <person name="Shea T."/>
            <person name="Young S."/>
            <person name="Neafsey D."/>
            <person name="Nusbaum C."/>
            <person name="Birren B."/>
        </authorList>
    </citation>
    <scope>NUCLEOTIDE SEQUENCE</scope>
    <source>
        <strain evidence="2">9E7_DIV0242</strain>
    </source>
</reference>
<evidence type="ECO:0000313" key="1">
    <source>
        <dbReference type="EMBL" id="OTP13440.1"/>
    </source>
</evidence>
<accession>A0A242K3R4</accession>
<dbReference type="AlphaFoldDB" id="A0A242K3R4"/>